<name>A0A6I6N2B1_9ACTN</name>
<feature type="domain" description="HTH lacI-type" evidence="4">
    <location>
        <begin position="4"/>
        <end position="58"/>
    </location>
</feature>
<evidence type="ECO:0000313" key="6">
    <source>
        <dbReference type="Proteomes" id="UP000436138"/>
    </source>
</evidence>
<organism evidence="5 6">
    <name type="scientific">Streptomyces broussonetiae</name>
    <dbReference type="NCBI Taxonomy" id="2686304"/>
    <lineage>
        <taxon>Bacteria</taxon>
        <taxon>Bacillati</taxon>
        <taxon>Actinomycetota</taxon>
        <taxon>Actinomycetes</taxon>
        <taxon>Kitasatosporales</taxon>
        <taxon>Streptomycetaceae</taxon>
        <taxon>Streptomyces</taxon>
    </lineage>
</organism>
<dbReference type="CDD" id="cd01392">
    <property type="entry name" value="HTH_LacI"/>
    <property type="match status" value="1"/>
</dbReference>
<dbReference type="PRINTS" id="PR00036">
    <property type="entry name" value="HTHLACI"/>
</dbReference>
<dbReference type="PROSITE" id="PS50932">
    <property type="entry name" value="HTH_LACI_2"/>
    <property type="match status" value="1"/>
</dbReference>
<evidence type="ECO:0000259" key="4">
    <source>
        <dbReference type="PROSITE" id="PS50932"/>
    </source>
</evidence>
<dbReference type="SUPFAM" id="SSF53822">
    <property type="entry name" value="Periplasmic binding protein-like I"/>
    <property type="match status" value="1"/>
</dbReference>
<dbReference type="Gene3D" id="3.40.50.2300">
    <property type="match status" value="2"/>
</dbReference>
<dbReference type="CDD" id="cd06267">
    <property type="entry name" value="PBP1_LacI_sugar_binding-like"/>
    <property type="match status" value="1"/>
</dbReference>
<dbReference type="PROSITE" id="PS00356">
    <property type="entry name" value="HTH_LACI_1"/>
    <property type="match status" value="1"/>
</dbReference>
<dbReference type="InterPro" id="IPR028082">
    <property type="entry name" value="Peripla_BP_I"/>
</dbReference>
<dbReference type="GO" id="GO:0000976">
    <property type="term" value="F:transcription cis-regulatory region binding"/>
    <property type="evidence" value="ECO:0007669"/>
    <property type="project" value="TreeGrafter"/>
</dbReference>
<dbReference type="Gene3D" id="1.10.260.40">
    <property type="entry name" value="lambda repressor-like DNA-binding domains"/>
    <property type="match status" value="1"/>
</dbReference>
<dbReference type="InterPro" id="IPR000843">
    <property type="entry name" value="HTH_LacI"/>
</dbReference>
<evidence type="ECO:0000313" key="5">
    <source>
        <dbReference type="EMBL" id="QHA02346.1"/>
    </source>
</evidence>
<dbReference type="EMBL" id="CP047020">
    <property type="protein sequence ID" value="QHA02346.1"/>
    <property type="molecule type" value="Genomic_DNA"/>
</dbReference>
<dbReference type="KEGG" id="sbro:GQF42_02650"/>
<dbReference type="PANTHER" id="PTHR30146:SF153">
    <property type="entry name" value="LACTOSE OPERON REPRESSOR"/>
    <property type="match status" value="1"/>
</dbReference>
<keyword evidence="1" id="KW-0805">Transcription regulation</keyword>
<evidence type="ECO:0000256" key="3">
    <source>
        <dbReference type="ARBA" id="ARBA00023163"/>
    </source>
</evidence>
<dbReference type="Pfam" id="PF13377">
    <property type="entry name" value="Peripla_BP_3"/>
    <property type="match status" value="1"/>
</dbReference>
<keyword evidence="3" id="KW-0804">Transcription</keyword>
<dbReference type="InterPro" id="IPR010982">
    <property type="entry name" value="Lambda_DNA-bd_dom_sf"/>
</dbReference>
<dbReference type="InterPro" id="IPR046335">
    <property type="entry name" value="LacI/GalR-like_sensor"/>
</dbReference>
<accession>A0A6I6N2B1</accession>
<dbReference type="Proteomes" id="UP000436138">
    <property type="component" value="Chromosome"/>
</dbReference>
<keyword evidence="6" id="KW-1185">Reference proteome</keyword>
<keyword evidence="2 5" id="KW-0238">DNA-binding</keyword>
<sequence>MTAPTLRDVAERAGVSIRTVSNVVNGYARVTDATKVRVQAAIDELGYRPNLMARNLKQGRTRIIALVVPALDVPYFAELVRLIIGEARARGYAVLIDQTDGDVERERELIMEASRAVSFDGVIASPLSLTAADLESRHGSAPILLLGEKIFDSSADHVAIDNVTAAREMTAHLIGLGRRRIAAIGVHQDPTDGTAVLRTRGYREAFTQAGLTVDESLMVPTPHYERRHGAAAMAQLLDHPEPPDAVFCFSDLLALGAMRVAFSRGLRIPEDLALAGFDDIEDGRYSTPTLTTIAPDKRQLARAAVAGILARIESDAYDAPVEITASHRLVVRESTVGGAVGQPV</sequence>
<dbReference type="GO" id="GO:0003700">
    <property type="term" value="F:DNA-binding transcription factor activity"/>
    <property type="evidence" value="ECO:0007669"/>
    <property type="project" value="TreeGrafter"/>
</dbReference>
<dbReference type="SUPFAM" id="SSF47413">
    <property type="entry name" value="lambda repressor-like DNA-binding domains"/>
    <property type="match status" value="1"/>
</dbReference>
<evidence type="ECO:0000256" key="2">
    <source>
        <dbReference type="ARBA" id="ARBA00023125"/>
    </source>
</evidence>
<proteinExistence type="predicted"/>
<evidence type="ECO:0000256" key="1">
    <source>
        <dbReference type="ARBA" id="ARBA00023015"/>
    </source>
</evidence>
<protein>
    <submittedName>
        <fullName evidence="5">LacI family DNA-binding transcriptional regulator</fullName>
    </submittedName>
</protein>
<dbReference type="PANTHER" id="PTHR30146">
    <property type="entry name" value="LACI-RELATED TRANSCRIPTIONAL REPRESSOR"/>
    <property type="match status" value="1"/>
</dbReference>
<dbReference type="SMART" id="SM00354">
    <property type="entry name" value="HTH_LACI"/>
    <property type="match status" value="1"/>
</dbReference>
<dbReference type="AlphaFoldDB" id="A0A6I6N2B1"/>
<dbReference type="RefSeq" id="WP_158917259.1">
    <property type="nucleotide sequence ID" value="NZ_CP047020.1"/>
</dbReference>
<gene>
    <name evidence="5" type="ORF">GQF42_02650</name>
</gene>
<reference evidence="5 6" key="1">
    <citation type="submission" date="2019-12" db="EMBL/GenBank/DDBJ databases">
        <title>Streptomyces sp. strain T44 isolated from rhizosphere soil of Broussonetia papyrifera.</title>
        <authorList>
            <person name="Mo P."/>
        </authorList>
    </citation>
    <scope>NUCLEOTIDE SEQUENCE [LARGE SCALE GENOMIC DNA]</scope>
    <source>
        <strain evidence="5 6">T44</strain>
    </source>
</reference>
<dbReference type="Pfam" id="PF00356">
    <property type="entry name" value="LacI"/>
    <property type="match status" value="1"/>
</dbReference>